<keyword evidence="10 12" id="KW-0627">Porphyrin biosynthesis</keyword>
<comment type="subcellular location">
    <subcellularLocation>
        <location evidence="1">Cytoplasm</location>
    </subcellularLocation>
</comment>
<dbReference type="PROSITE" id="PS00907">
    <property type="entry name" value="UROD_2"/>
    <property type="match status" value="1"/>
</dbReference>
<evidence type="ECO:0000313" key="16">
    <source>
        <dbReference type="Proteomes" id="UP000079169"/>
    </source>
</evidence>
<evidence type="ECO:0000256" key="2">
    <source>
        <dbReference type="ARBA" id="ARBA00004804"/>
    </source>
</evidence>
<dbReference type="InterPro" id="IPR000257">
    <property type="entry name" value="Uroporphyrinogen_deCOase"/>
</dbReference>
<comment type="catalytic activity">
    <reaction evidence="11">
        <text>uroporphyrinogen III + 4 H(+) = coproporphyrinogen III + 4 CO2</text>
        <dbReference type="Rhea" id="RHEA:19865"/>
        <dbReference type="ChEBI" id="CHEBI:15378"/>
        <dbReference type="ChEBI" id="CHEBI:16526"/>
        <dbReference type="ChEBI" id="CHEBI:57308"/>
        <dbReference type="ChEBI" id="CHEBI:57309"/>
        <dbReference type="EC" id="4.1.1.37"/>
    </reaction>
    <physiologicalReaction direction="left-to-right" evidence="11">
        <dbReference type="Rhea" id="RHEA:19866"/>
    </physiologicalReaction>
</comment>
<evidence type="ECO:0000256" key="1">
    <source>
        <dbReference type="ARBA" id="ARBA00004496"/>
    </source>
</evidence>
<dbReference type="Pfam" id="PF01208">
    <property type="entry name" value="URO-D"/>
    <property type="match status" value="1"/>
</dbReference>
<keyword evidence="9 12" id="KW-0456">Lyase</keyword>
<evidence type="ECO:0000256" key="6">
    <source>
        <dbReference type="ARBA" id="ARBA00022490"/>
    </source>
</evidence>
<dbReference type="PANTHER" id="PTHR21091">
    <property type="entry name" value="METHYLTETRAHYDROFOLATE:HOMOCYSTEINE METHYLTRANSFERASE RELATED"/>
    <property type="match status" value="1"/>
</dbReference>
<evidence type="ECO:0000259" key="15">
    <source>
        <dbReference type="PROSITE" id="PS00907"/>
    </source>
</evidence>
<dbReference type="Proteomes" id="UP000079169">
    <property type="component" value="Unplaced"/>
</dbReference>
<keyword evidence="7 12" id="KW-0210">Decarboxylase</keyword>
<gene>
    <name evidence="17" type="primary">LOC103519932</name>
</gene>
<dbReference type="PROSITE" id="PS00906">
    <property type="entry name" value="UROD_1"/>
    <property type="match status" value="1"/>
</dbReference>
<evidence type="ECO:0000256" key="8">
    <source>
        <dbReference type="ARBA" id="ARBA00023133"/>
    </source>
</evidence>
<dbReference type="STRING" id="121845.A0A1S3DK64"/>
<dbReference type="FunFam" id="3.20.20.210:FF:000004">
    <property type="entry name" value="Uroporphyrinogen decarboxylase"/>
    <property type="match status" value="1"/>
</dbReference>
<protein>
    <recommendedName>
        <fullName evidence="5 12">Uroporphyrinogen decarboxylase</fullName>
        <ecNumber evidence="4 12">4.1.1.37</ecNumber>
    </recommendedName>
</protein>
<dbReference type="PANTHER" id="PTHR21091:SF169">
    <property type="entry name" value="UROPORPHYRINOGEN DECARBOXYLASE"/>
    <property type="match status" value="1"/>
</dbReference>
<evidence type="ECO:0000256" key="3">
    <source>
        <dbReference type="ARBA" id="ARBA00009935"/>
    </source>
</evidence>
<name>A0A1S3DK64_DIACI</name>
<evidence type="ECO:0000259" key="14">
    <source>
        <dbReference type="PROSITE" id="PS00906"/>
    </source>
</evidence>
<dbReference type="InterPro" id="IPR038071">
    <property type="entry name" value="UROD/MetE-like_sf"/>
</dbReference>
<dbReference type="GO" id="GO:0005829">
    <property type="term" value="C:cytosol"/>
    <property type="evidence" value="ECO:0007669"/>
    <property type="project" value="TreeGrafter"/>
</dbReference>
<dbReference type="PaxDb" id="121845-A0A1S3DK64"/>
<comment type="similarity">
    <text evidence="3 13">Belongs to the uroporphyrinogen decarboxylase family.</text>
</comment>
<dbReference type="AlphaFoldDB" id="A0A1S3DK64"/>
<organism evidence="16 17">
    <name type="scientific">Diaphorina citri</name>
    <name type="common">Asian citrus psyllid</name>
    <dbReference type="NCBI Taxonomy" id="121845"/>
    <lineage>
        <taxon>Eukaryota</taxon>
        <taxon>Metazoa</taxon>
        <taxon>Ecdysozoa</taxon>
        <taxon>Arthropoda</taxon>
        <taxon>Hexapoda</taxon>
        <taxon>Insecta</taxon>
        <taxon>Pterygota</taxon>
        <taxon>Neoptera</taxon>
        <taxon>Paraneoptera</taxon>
        <taxon>Hemiptera</taxon>
        <taxon>Sternorrhyncha</taxon>
        <taxon>Psylloidea</taxon>
        <taxon>Psyllidae</taxon>
        <taxon>Diaphorininae</taxon>
        <taxon>Diaphorina</taxon>
    </lineage>
</organism>
<dbReference type="Gene3D" id="3.20.20.210">
    <property type="match status" value="1"/>
</dbReference>
<dbReference type="GeneID" id="103519932"/>
<dbReference type="UniPathway" id="UPA00251">
    <property type="reaction ID" value="UER00321"/>
</dbReference>
<feature type="domain" description="Uroporphyrinogen decarboxylase (URO-D)" evidence="14">
    <location>
        <begin position="32"/>
        <end position="41"/>
    </location>
</feature>
<evidence type="ECO:0000256" key="4">
    <source>
        <dbReference type="ARBA" id="ARBA00012288"/>
    </source>
</evidence>
<evidence type="ECO:0000256" key="13">
    <source>
        <dbReference type="RuleBase" id="RU004169"/>
    </source>
</evidence>
<evidence type="ECO:0000256" key="10">
    <source>
        <dbReference type="ARBA" id="ARBA00023244"/>
    </source>
</evidence>
<dbReference type="RefSeq" id="XP_026687041.1">
    <property type="nucleotide sequence ID" value="XM_026831240.1"/>
</dbReference>
<dbReference type="InterPro" id="IPR006361">
    <property type="entry name" value="Uroporphyrinogen_deCO2ase_HemE"/>
</dbReference>
<comment type="pathway">
    <text evidence="2 12">Porphyrin-containing compound metabolism; protoporphyrin-IX biosynthesis; coproporphyrinogen-III from 5-aminolevulinate: step 4/4.</text>
</comment>
<keyword evidence="16" id="KW-1185">Reference proteome</keyword>
<proteinExistence type="inferred from homology"/>
<keyword evidence="8" id="KW-0350">Heme biosynthesis</keyword>
<evidence type="ECO:0000256" key="9">
    <source>
        <dbReference type="ARBA" id="ARBA00023239"/>
    </source>
</evidence>
<evidence type="ECO:0000256" key="11">
    <source>
        <dbReference type="ARBA" id="ARBA00048411"/>
    </source>
</evidence>
<accession>A0A1S3DK64</accession>
<dbReference type="GO" id="GO:0004853">
    <property type="term" value="F:uroporphyrinogen decarboxylase activity"/>
    <property type="evidence" value="ECO:0007669"/>
    <property type="project" value="UniProtKB-EC"/>
</dbReference>
<dbReference type="KEGG" id="dci:103519932"/>
<dbReference type="GO" id="GO:0006782">
    <property type="term" value="P:protoporphyrinogen IX biosynthetic process"/>
    <property type="evidence" value="ECO:0007669"/>
    <property type="project" value="UniProtKB-UniPathway"/>
</dbReference>
<evidence type="ECO:0000313" key="17">
    <source>
        <dbReference type="RefSeq" id="XP_026687041.1"/>
    </source>
</evidence>
<evidence type="ECO:0000256" key="7">
    <source>
        <dbReference type="ARBA" id="ARBA00022793"/>
    </source>
</evidence>
<keyword evidence="6" id="KW-0963">Cytoplasm</keyword>
<evidence type="ECO:0000256" key="5">
    <source>
        <dbReference type="ARBA" id="ARBA00014308"/>
    </source>
</evidence>
<feature type="domain" description="Uroporphyrinogen decarboxylase (URO-D)" evidence="15">
    <location>
        <begin position="152"/>
        <end position="168"/>
    </location>
</feature>
<reference evidence="17" key="1">
    <citation type="submission" date="2025-08" db="UniProtKB">
        <authorList>
            <consortium name="RefSeq"/>
        </authorList>
    </citation>
    <scope>IDENTIFICATION</scope>
</reference>
<dbReference type="HAMAP" id="MF_00218">
    <property type="entry name" value="URO_D"/>
    <property type="match status" value="1"/>
</dbReference>
<dbReference type="SUPFAM" id="SSF51726">
    <property type="entry name" value="UROD/MetE-like"/>
    <property type="match status" value="1"/>
</dbReference>
<dbReference type="CDD" id="cd00717">
    <property type="entry name" value="URO-D"/>
    <property type="match status" value="1"/>
</dbReference>
<dbReference type="EC" id="4.1.1.37" evidence="4 12"/>
<sequence>MSSVSEEKMTFPPLKNDRLLRAARGEEVDKIPIWIMRQAGRYLPEFRELRSKHDFFTICQTPELAAEITLQPIRRFNLDASIIFSDILVIPQALGMVVEMKPAVGPVLPEPLVIPEDLKKLKTPVDVYKELNYVFEAITLTRHKLEGKVPLIGFSGAPWTLMSYMIEGGGSKTMSKSKHWLYKYPEESKKLLEILTNVIVDYLVGQAKAGAQLLQLFESNAEYLDLDLFKEFALPYINTINEKVKAQLKQMNNDVPMTIFAKGAHYALEELNQTKYDIVGIDWTIEPSLARSIIKNKTLQGNLDPCALYASKEKLRKIGTQMAKEFGKSRYIANLGHGIYPDMDPEHVQVLIDAIHDAL</sequence>
<dbReference type="OMA" id="LWLMRQA"/>
<evidence type="ECO:0000256" key="12">
    <source>
        <dbReference type="RuleBase" id="RU000554"/>
    </source>
</evidence>
<dbReference type="NCBIfam" id="TIGR01464">
    <property type="entry name" value="hemE"/>
    <property type="match status" value="1"/>
</dbReference>